<reference evidence="2" key="1">
    <citation type="journal article" date="2023" name="Front. Plant Sci.">
        <title>Chromosomal-level genome assembly of Melastoma candidum provides insights into trichome evolution.</title>
        <authorList>
            <person name="Zhong Y."/>
            <person name="Wu W."/>
            <person name="Sun C."/>
            <person name="Zou P."/>
            <person name="Liu Y."/>
            <person name="Dai S."/>
            <person name="Zhou R."/>
        </authorList>
    </citation>
    <scope>NUCLEOTIDE SEQUENCE [LARGE SCALE GENOMIC DNA]</scope>
</reference>
<dbReference type="Proteomes" id="UP001057402">
    <property type="component" value="Chromosome 6"/>
</dbReference>
<protein>
    <submittedName>
        <fullName evidence="1">Uncharacterized protein</fullName>
    </submittedName>
</protein>
<dbReference type="EMBL" id="CM042885">
    <property type="protein sequence ID" value="KAI4366819.1"/>
    <property type="molecule type" value="Genomic_DNA"/>
</dbReference>
<sequence length="250" mass="27112">MTDGFWNQPRPQLQAQPQAQPQLQLQPQPQPQLQPQSLVLPSQGLLKRPRLDFEAHVPGPSLGHNVHSYTSVDDDRAGSRAVKDTQAIGSAYDRFLQSTQISSISSGEGNGLGGVGLTRLRDAGVSQLPGSDLGMVSRPGLRAPLPHGATSTLYIEGLPSNSTRREVAHIFRPFMGYKEVRLVTKESKHRGGDPIILCFVDFADPACAATALSALQGYKMDEQDSDSAYLRLQFSRSPGPKSGYGPRGRR</sequence>
<name>A0ACB9QL43_9MYRT</name>
<keyword evidence="2" id="KW-1185">Reference proteome</keyword>
<evidence type="ECO:0000313" key="1">
    <source>
        <dbReference type="EMBL" id="KAI4366819.1"/>
    </source>
</evidence>
<organism evidence="1 2">
    <name type="scientific">Melastoma candidum</name>
    <dbReference type="NCBI Taxonomy" id="119954"/>
    <lineage>
        <taxon>Eukaryota</taxon>
        <taxon>Viridiplantae</taxon>
        <taxon>Streptophyta</taxon>
        <taxon>Embryophyta</taxon>
        <taxon>Tracheophyta</taxon>
        <taxon>Spermatophyta</taxon>
        <taxon>Magnoliopsida</taxon>
        <taxon>eudicotyledons</taxon>
        <taxon>Gunneridae</taxon>
        <taxon>Pentapetalae</taxon>
        <taxon>rosids</taxon>
        <taxon>malvids</taxon>
        <taxon>Myrtales</taxon>
        <taxon>Melastomataceae</taxon>
        <taxon>Melastomatoideae</taxon>
        <taxon>Melastomateae</taxon>
        <taxon>Melastoma</taxon>
    </lineage>
</organism>
<comment type="caution">
    <text evidence="1">The sequence shown here is derived from an EMBL/GenBank/DDBJ whole genome shotgun (WGS) entry which is preliminary data.</text>
</comment>
<gene>
    <name evidence="1" type="ORF">MLD38_022642</name>
</gene>
<proteinExistence type="predicted"/>
<evidence type="ECO:0000313" key="2">
    <source>
        <dbReference type="Proteomes" id="UP001057402"/>
    </source>
</evidence>
<accession>A0ACB9QL43</accession>